<dbReference type="Proteomes" id="UP000838412">
    <property type="component" value="Unassembled WGS sequence"/>
</dbReference>
<keyword evidence="8" id="KW-1185">Reference proteome</keyword>
<dbReference type="HAMAP" id="MF_03069">
    <property type="entry name" value="Kintoun"/>
    <property type="match status" value="1"/>
</dbReference>
<dbReference type="Pfam" id="PF18201">
    <property type="entry name" value="PIH1_CS"/>
    <property type="match status" value="1"/>
</dbReference>
<feature type="compositionally biased region" description="Low complexity" evidence="4">
    <location>
        <begin position="228"/>
        <end position="241"/>
    </location>
</feature>
<dbReference type="InterPro" id="IPR050734">
    <property type="entry name" value="PIH1/Kintoun_subfamily"/>
</dbReference>
<dbReference type="InterPro" id="IPR041442">
    <property type="entry name" value="PIH1D1/2/3_CS-like"/>
</dbReference>
<feature type="compositionally biased region" description="Polar residues" evidence="4">
    <location>
        <begin position="826"/>
        <end position="838"/>
    </location>
</feature>
<accession>A0A8S4MPD9</accession>
<feature type="compositionally biased region" description="Polar residues" evidence="4">
    <location>
        <begin position="767"/>
        <end position="776"/>
    </location>
</feature>
<evidence type="ECO:0000259" key="5">
    <source>
        <dbReference type="Pfam" id="PF08190"/>
    </source>
</evidence>
<evidence type="ECO:0000313" key="8">
    <source>
        <dbReference type="Proteomes" id="UP000838412"/>
    </source>
</evidence>
<feature type="compositionally biased region" description="Basic and acidic residues" evidence="4">
    <location>
        <begin position="679"/>
        <end position="696"/>
    </location>
</feature>
<feature type="domain" description="PIH1D1/2/3 CS-like" evidence="6">
    <location>
        <begin position="257"/>
        <end position="355"/>
    </location>
</feature>
<comment type="caution">
    <text evidence="7">The sequence shown here is derived from an EMBL/GenBank/DDBJ whole genome shotgun (WGS) entry which is preliminary data.</text>
</comment>
<dbReference type="OrthoDB" id="546764at2759"/>
<feature type="compositionally biased region" description="Polar residues" evidence="4">
    <location>
        <begin position="663"/>
        <end position="678"/>
    </location>
</feature>
<feature type="compositionally biased region" description="Basic and acidic residues" evidence="4">
    <location>
        <begin position="383"/>
        <end position="396"/>
    </location>
</feature>
<dbReference type="AlphaFoldDB" id="A0A8S4MPD9"/>
<organism evidence="7 8">
    <name type="scientific">Branchiostoma lanceolatum</name>
    <name type="common">Common lancelet</name>
    <name type="synonym">Amphioxus lanceolatum</name>
    <dbReference type="NCBI Taxonomy" id="7740"/>
    <lineage>
        <taxon>Eukaryota</taxon>
        <taxon>Metazoa</taxon>
        <taxon>Chordata</taxon>
        <taxon>Cephalochordata</taxon>
        <taxon>Leptocardii</taxon>
        <taxon>Amphioxiformes</taxon>
        <taxon>Branchiostomatidae</taxon>
        <taxon>Branchiostoma</taxon>
    </lineage>
</organism>
<feature type="compositionally biased region" description="Polar residues" evidence="4">
    <location>
        <begin position="708"/>
        <end position="724"/>
    </location>
</feature>
<dbReference type="Pfam" id="PF08190">
    <property type="entry name" value="PIH1"/>
    <property type="match status" value="1"/>
</dbReference>
<feature type="region of interest" description="Disordered" evidence="4">
    <location>
        <begin position="380"/>
        <end position="486"/>
    </location>
</feature>
<feature type="compositionally biased region" description="Low complexity" evidence="4">
    <location>
        <begin position="433"/>
        <end position="446"/>
    </location>
</feature>
<dbReference type="GO" id="GO:0120293">
    <property type="term" value="C:dynein axonemal particle"/>
    <property type="evidence" value="ECO:0007669"/>
    <property type="project" value="UniProtKB-SubCell"/>
</dbReference>
<dbReference type="PANTHER" id="PTHR22997:SF3">
    <property type="entry name" value="PROTEIN KINTOUN"/>
    <property type="match status" value="1"/>
</dbReference>
<dbReference type="InterPro" id="IPR034727">
    <property type="entry name" value="Kintoun"/>
</dbReference>
<evidence type="ECO:0000256" key="4">
    <source>
        <dbReference type="SAM" id="MobiDB-lite"/>
    </source>
</evidence>
<evidence type="ECO:0000313" key="7">
    <source>
        <dbReference type="EMBL" id="CAH1277735.1"/>
    </source>
</evidence>
<comment type="function">
    <text evidence="3">Required for cytoplasmic pre-assembly of axonemal dyneins, thereby playing a central role in motility in cilia and flagella. Involved in pre-assembly of dynein arm complexes in the cytoplasm before intraflagellar transport loads them for the ciliary compartment.</text>
</comment>
<feature type="compositionally biased region" description="Low complexity" evidence="4">
    <location>
        <begin position="468"/>
        <end position="486"/>
    </location>
</feature>
<gene>
    <name evidence="7" type="primary">DNAAF2</name>
    <name evidence="7" type="ORF">BLAG_LOCUS26438</name>
</gene>
<dbReference type="GO" id="GO:0060285">
    <property type="term" value="P:cilium-dependent cell motility"/>
    <property type="evidence" value="ECO:0007669"/>
    <property type="project" value="UniProtKB-UniRule"/>
</dbReference>
<reference evidence="7" key="1">
    <citation type="submission" date="2022-01" db="EMBL/GenBank/DDBJ databases">
        <authorList>
            <person name="Braso-Vives M."/>
        </authorList>
    </citation>
    <scope>NUCLEOTIDE SEQUENCE</scope>
</reference>
<dbReference type="PANTHER" id="PTHR22997">
    <property type="entry name" value="PIH1 DOMAIN-CONTAINING PROTEIN 1"/>
    <property type="match status" value="1"/>
</dbReference>
<evidence type="ECO:0000259" key="6">
    <source>
        <dbReference type="Pfam" id="PF18201"/>
    </source>
</evidence>
<dbReference type="Gene3D" id="2.60.40.790">
    <property type="match status" value="1"/>
</dbReference>
<feature type="compositionally biased region" description="Basic and acidic residues" evidence="4">
    <location>
        <begin position="927"/>
        <end position="942"/>
    </location>
</feature>
<feature type="compositionally biased region" description="Low complexity" evidence="4">
    <location>
        <begin position="801"/>
        <end position="815"/>
    </location>
</feature>
<evidence type="ECO:0000256" key="1">
    <source>
        <dbReference type="ARBA" id="ARBA00022490"/>
    </source>
</evidence>
<comment type="subcellular location">
    <subcellularLocation>
        <location evidence="3">Cytoplasm</location>
    </subcellularLocation>
    <subcellularLocation>
        <location evidence="2">Dynein axonemal particle</location>
    </subcellularLocation>
</comment>
<dbReference type="InterPro" id="IPR008978">
    <property type="entry name" value="HSP20-like_chaperone"/>
</dbReference>
<feature type="region of interest" description="Disordered" evidence="4">
    <location>
        <begin position="646"/>
        <end position="942"/>
    </location>
</feature>
<proteinExistence type="inferred from homology"/>
<evidence type="ECO:0000256" key="3">
    <source>
        <dbReference type="HAMAP-Rule" id="MF_03069"/>
    </source>
</evidence>
<feature type="compositionally biased region" description="Basic and acidic residues" evidence="4">
    <location>
        <begin position="855"/>
        <end position="867"/>
    </location>
</feature>
<dbReference type="GO" id="GO:0070286">
    <property type="term" value="P:axonemal dynein complex assembly"/>
    <property type="evidence" value="ECO:0007669"/>
    <property type="project" value="UniProtKB-UniRule"/>
</dbReference>
<keyword evidence="1 3" id="KW-0963">Cytoplasm</keyword>
<dbReference type="EMBL" id="CAKMNS010000454">
    <property type="protein sequence ID" value="CAH1277735.1"/>
    <property type="molecule type" value="Genomic_DNA"/>
</dbReference>
<sequence>MASGREKLEDLNMTQDELTRFEKAFKSEEFRKLFAEYAEEISDPENRKRYEAEITAMERERGTDVTFINPEPHYVIKTSLDGEKKCFINICTNQHVGRPTSQPCVEGEGPSRRMGQTWSVPHSLTPGREDLDKGKQRCMVYDVVFHQETLEKAAADKRFKQMVHDIAFSAIERQFQVKLDKTNIKFPKTKYKGNPTATVMRKPTSDESQLAPDDDDDPIKFPYPYSPPSENTEQTEETQSSAKPKEEKEPEKKQDFTVPKYTIKHRSEIDIQDFREAPDAAPSTRPKELVVDIDFPLLKSAAKLDLDIFEKQLKVESKKPAYKLDISLPYPVDENEGGAKFDKSKRRLTVTLVVKPAPEVDLPFTAGRTGDKQLVEEVTDVQEEGKAEEDHVRDGGGTEDILPSGVSEVKTDSRSENLAAAETEETRAGPASDVVGVDTATDTTNTSDKDIFVEEDELQSSSTSLDLPPAATTPVSTTPVSAATASPTCPDYTFRQDEDSMTIVVHVPNIIEKSISKTYSTSSYIISIQFQAAGTGGLRYYQLFVVLLDGNTVVRSRTTVDVSPHNAVVLMHKDDSCKGLWASFKAGVDIMNLEEKQFLTEASVEAAVQAAVSQGQAEAADTISVKVTEASDDKLAIELTDAAGLQEQKKMGAEPSPTGVTVDGNQDSLSPRTSSGKSSIKERVSEIIEGGKKGEGLDSDDEDDLGGTQVTEAVNQIVEENTVSGKGDEGPVEVVQDGEDVSLKDSDAGVPTGKTKRRRRKKKGKTQAQSQDSNSGGETGPGAPSEKGGHLEGKKEENERQTSSSSELDVSDQSTKVSKTEKEAATQDTVGFNKTIINTGRERKNSGKKSVTFSDKVEIHKLEEKNGKGKKKQKGKKDNENGQKVANGHGKTEGEPNKPEPLTSEAVSVTKSTPEDKPEGQIEVGDGDVKNEKSDPAKEKCKPQAVDALTIRDVSTGEEEVVTEHRAECAVQFTNKVMFELD</sequence>
<comment type="similarity">
    <text evidence="3">Belongs to the PIH1 family. Kintoun subfamily.</text>
</comment>
<protein>
    <recommendedName>
        <fullName evidence="3">Protein kintoun</fullName>
    </recommendedName>
    <alternativeName>
        <fullName evidence="3">Dynein assembly factor 2, axonemal homolog</fullName>
    </alternativeName>
</protein>
<feature type="region of interest" description="Disordered" evidence="4">
    <location>
        <begin position="98"/>
        <end position="131"/>
    </location>
</feature>
<dbReference type="InterPro" id="IPR012981">
    <property type="entry name" value="PIH1_N"/>
</dbReference>
<feature type="compositionally biased region" description="Basic and acidic residues" evidence="4">
    <location>
        <begin position="787"/>
        <end position="800"/>
    </location>
</feature>
<feature type="compositionally biased region" description="Basic and acidic residues" evidence="4">
    <location>
        <begin position="243"/>
        <end position="255"/>
    </location>
</feature>
<feature type="domain" description="PIH1 N-terminal" evidence="5">
    <location>
        <begin position="41"/>
        <end position="205"/>
    </location>
</feature>
<feature type="compositionally biased region" description="Basic residues" evidence="4">
    <location>
        <begin position="754"/>
        <end position="765"/>
    </location>
</feature>
<feature type="region of interest" description="Disordered" evidence="4">
    <location>
        <begin position="187"/>
        <end position="259"/>
    </location>
</feature>
<evidence type="ECO:0000256" key="2">
    <source>
        <dbReference type="ARBA" id="ARBA00024190"/>
    </source>
</evidence>
<name>A0A8S4MPD9_BRALA</name>